<dbReference type="PROSITE" id="PS01155">
    <property type="entry name" value="ENDONUCLEASE_III_2"/>
    <property type="match status" value="1"/>
</dbReference>
<evidence type="ECO:0000313" key="14">
    <source>
        <dbReference type="EMBL" id="APG24722.1"/>
    </source>
</evidence>
<protein>
    <recommendedName>
        <fullName evidence="12">Endonuclease III</fullName>
        <ecNumber evidence="12">4.2.99.18</ecNumber>
    </recommendedName>
    <alternativeName>
        <fullName evidence="12">DNA-(apurinic or apyrimidinic site) lyase</fullName>
    </alternativeName>
</protein>
<dbReference type="SMART" id="SM00478">
    <property type="entry name" value="ENDO3c"/>
    <property type="match status" value="1"/>
</dbReference>
<keyword evidence="6 12" id="KW-0408">Iron</keyword>
<proteinExistence type="inferred from homology"/>
<dbReference type="Gene3D" id="1.10.1670.10">
    <property type="entry name" value="Helix-hairpin-Helix base-excision DNA repair enzymes (C-terminal)"/>
    <property type="match status" value="1"/>
</dbReference>
<evidence type="ECO:0000259" key="13">
    <source>
        <dbReference type="SMART" id="SM00478"/>
    </source>
</evidence>
<dbReference type="PROSITE" id="PS00764">
    <property type="entry name" value="ENDONUCLEASE_III_1"/>
    <property type="match status" value="1"/>
</dbReference>
<dbReference type="InterPro" id="IPR023170">
    <property type="entry name" value="HhH_base_excis_C"/>
</dbReference>
<accession>A0A1L3GFI8</accession>
<dbReference type="RefSeq" id="WP_072286564.1">
    <property type="nucleotide sequence ID" value="NZ_CP015455.1"/>
</dbReference>
<evidence type="ECO:0000256" key="3">
    <source>
        <dbReference type="ARBA" id="ARBA00022723"/>
    </source>
</evidence>
<dbReference type="PANTHER" id="PTHR10359:SF18">
    <property type="entry name" value="ENDONUCLEASE III"/>
    <property type="match status" value="1"/>
</dbReference>
<dbReference type="STRING" id="29542.A6070_00475"/>
<dbReference type="OrthoDB" id="9800977at2"/>
<dbReference type="Proteomes" id="UP000182264">
    <property type="component" value="Chromosome"/>
</dbReference>
<evidence type="ECO:0000256" key="1">
    <source>
        <dbReference type="ARBA" id="ARBA00008343"/>
    </source>
</evidence>
<keyword evidence="11 12" id="KW-0326">Glycosidase</keyword>
<evidence type="ECO:0000256" key="9">
    <source>
        <dbReference type="ARBA" id="ARBA00023204"/>
    </source>
</evidence>
<keyword evidence="4 12" id="KW-0227">DNA damage</keyword>
<keyword evidence="9 12" id="KW-0234">DNA repair</keyword>
<feature type="binding site" evidence="12">
    <location>
        <position position="192"/>
    </location>
    <ligand>
        <name>[4Fe-4S] cluster</name>
        <dbReference type="ChEBI" id="CHEBI:49883"/>
    </ligand>
</feature>
<dbReference type="PIRSF" id="PIRSF001435">
    <property type="entry name" value="Nth"/>
    <property type="match status" value="1"/>
</dbReference>
<comment type="similarity">
    <text evidence="1 12">Belongs to the Nth/MutY family.</text>
</comment>
<sequence>MSRTKQRMDAMMGILDVLEDLYPEARCALDFANPWQLLVATILSAQCTDRQVNKVTKNLFSLYPGPRQLAAADPEEVEAVIRSTGFFRNKAKNLIACAAQVVNQCNGQVPRRMEELVTLPGVGRKTANVVLGNAFDIPGLAVDTHVKRLVRRLGWSRRSDPEGIESELCQILPPSCWTKTSHLLIHHGRRLCKAQRPLCDQCPLQADCPRIGLPDIHIRK</sequence>
<comment type="cofactor">
    <cofactor evidence="12">
        <name>[4Fe-4S] cluster</name>
        <dbReference type="ChEBI" id="CHEBI:49883"/>
    </cofactor>
    <text evidence="12">Binds 1 [4Fe-4S] cluster.</text>
</comment>
<organism evidence="14 15">
    <name type="scientific">Syntrophotalea acetylenica</name>
    <name type="common">Pelobacter acetylenicus</name>
    <dbReference type="NCBI Taxonomy" id="29542"/>
    <lineage>
        <taxon>Bacteria</taxon>
        <taxon>Pseudomonadati</taxon>
        <taxon>Thermodesulfobacteriota</taxon>
        <taxon>Desulfuromonadia</taxon>
        <taxon>Desulfuromonadales</taxon>
        <taxon>Syntrophotaleaceae</taxon>
        <taxon>Syntrophotalea</taxon>
    </lineage>
</organism>
<dbReference type="GO" id="GO:0051539">
    <property type="term" value="F:4 iron, 4 sulfur cluster binding"/>
    <property type="evidence" value="ECO:0007669"/>
    <property type="project" value="UniProtKB-UniRule"/>
</dbReference>
<evidence type="ECO:0000256" key="8">
    <source>
        <dbReference type="ARBA" id="ARBA00023125"/>
    </source>
</evidence>
<evidence type="ECO:0000256" key="4">
    <source>
        <dbReference type="ARBA" id="ARBA00022763"/>
    </source>
</evidence>
<dbReference type="Pfam" id="PF00633">
    <property type="entry name" value="HHH"/>
    <property type="match status" value="1"/>
</dbReference>
<keyword evidence="7 12" id="KW-0411">Iron-sulfur</keyword>
<dbReference type="InterPro" id="IPR005759">
    <property type="entry name" value="Nth"/>
</dbReference>
<dbReference type="FunFam" id="1.10.340.30:FF:000001">
    <property type="entry name" value="Endonuclease III"/>
    <property type="match status" value="1"/>
</dbReference>
<evidence type="ECO:0000256" key="7">
    <source>
        <dbReference type="ARBA" id="ARBA00023014"/>
    </source>
</evidence>
<feature type="binding site" evidence="12">
    <location>
        <position position="208"/>
    </location>
    <ligand>
        <name>[4Fe-4S] cluster</name>
        <dbReference type="ChEBI" id="CHEBI:49883"/>
    </ligand>
</feature>
<evidence type="ECO:0000313" key="15">
    <source>
        <dbReference type="Proteomes" id="UP000182264"/>
    </source>
</evidence>
<dbReference type="FunFam" id="1.10.1670.10:FF:000001">
    <property type="entry name" value="Endonuclease III"/>
    <property type="match status" value="1"/>
</dbReference>
<dbReference type="InterPro" id="IPR000445">
    <property type="entry name" value="HhH_motif"/>
</dbReference>
<dbReference type="AlphaFoldDB" id="A0A1L3GFI8"/>
<gene>
    <name evidence="12" type="primary">nth</name>
    <name evidence="14" type="ORF">A7E75_06540</name>
</gene>
<dbReference type="PANTHER" id="PTHR10359">
    <property type="entry name" value="A/G-SPECIFIC ADENINE GLYCOSYLASE/ENDONUCLEASE III"/>
    <property type="match status" value="1"/>
</dbReference>
<dbReference type="InterPro" id="IPR004036">
    <property type="entry name" value="Endonuclease-III-like_CS2"/>
</dbReference>
<dbReference type="GO" id="GO:0006285">
    <property type="term" value="P:base-excision repair, AP site formation"/>
    <property type="evidence" value="ECO:0007669"/>
    <property type="project" value="TreeGrafter"/>
</dbReference>
<dbReference type="GO" id="GO:0019104">
    <property type="term" value="F:DNA N-glycosylase activity"/>
    <property type="evidence" value="ECO:0007669"/>
    <property type="project" value="UniProtKB-UniRule"/>
</dbReference>
<dbReference type="Gene3D" id="1.10.340.30">
    <property type="entry name" value="Hypothetical protein, domain 2"/>
    <property type="match status" value="1"/>
</dbReference>
<keyword evidence="14" id="KW-0540">Nuclease</keyword>
<dbReference type="InterPro" id="IPR004035">
    <property type="entry name" value="Endouclease-III_FeS-bd_BS"/>
</dbReference>
<dbReference type="InterPro" id="IPR011257">
    <property type="entry name" value="DNA_glycosylase"/>
</dbReference>
<evidence type="ECO:0000256" key="2">
    <source>
        <dbReference type="ARBA" id="ARBA00022485"/>
    </source>
</evidence>
<dbReference type="GO" id="GO:0140078">
    <property type="term" value="F:class I DNA-(apurinic or apyrimidinic site) endonuclease activity"/>
    <property type="evidence" value="ECO:0007669"/>
    <property type="project" value="UniProtKB-EC"/>
</dbReference>
<keyword evidence="10 12" id="KW-0456">Lyase</keyword>
<dbReference type="HAMAP" id="MF_00942">
    <property type="entry name" value="Nth"/>
    <property type="match status" value="1"/>
</dbReference>
<name>A0A1L3GFI8_SYNAC</name>
<keyword evidence="15" id="KW-1185">Reference proteome</keyword>
<dbReference type="SMART" id="SM00525">
    <property type="entry name" value="FES"/>
    <property type="match status" value="1"/>
</dbReference>
<dbReference type="Pfam" id="PF10576">
    <property type="entry name" value="EndIII_4Fe-2S"/>
    <property type="match status" value="1"/>
</dbReference>
<reference evidence="14 15" key="1">
    <citation type="journal article" date="2017" name="Genome Announc.">
        <title>Complete Genome Sequences of Two Acetylene-Fermenting Pelobacter acetylenicus Strains.</title>
        <authorList>
            <person name="Sutton J.M."/>
            <person name="Baesman S.M."/>
            <person name="Fierst J.L."/>
            <person name="Poret-Peterson A.T."/>
            <person name="Oremland R.S."/>
            <person name="Dunlap D.S."/>
            <person name="Akob D.M."/>
        </authorList>
    </citation>
    <scope>NUCLEOTIDE SEQUENCE [LARGE SCALE GENOMIC DNA]</scope>
    <source>
        <strain evidence="14 15">DSM 3247</strain>
    </source>
</reference>
<dbReference type="NCBIfam" id="TIGR01083">
    <property type="entry name" value="nth"/>
    <property type="match status" value="1"/>
</dbReference>
<dbReference type="GO" id="GO:0003677">
    <property type="term" value="F:DNA binding"/>
    <property type="evidence" value="ECO:0007669"/>
    <property type="project" value="UniProtKB-UniRule"/>
</dbReference>
<keyword evidence="14" id="KW-0255">Endonuclease</keyword>
<keyword evidence="5 12" id="KW-0378">Hydrolase</keyword>
<keyword evidence="2 12" id="KW-0004">4Fe-4S</keyword>
<dbReference type="GO" id="GO:0046872">
    <property type="term" value="F:metal ion binding"/>
    <property type="evidence" value="ECO:0007669"/>
    <property type="project" value="UniProtKB-KW"/>
</dbReference>
<dbReference type="KEGG" id="pace:A6070_00475"/>
<evidence type="ECO:0000256" key="10">
    <source>
        <dbReference type="ARBA" id="ARBA00023239"/>
    </source>
</evidence>
<feature type="domain" description="HhH-GPD" evidence="13">
    <location>
        <begin position="43"/>
        <end position="190"/>
    </location>
</feature>
<evidence type="ECO:0000256" key="6">
    <source>
        <dbReference type="ARBA" id="ARBA00023004"/>
    </source>
</evidence>
<evidence type="ECO:0000256" key="12">
    <source>
        <dbReference type="HAMAP-Rule" id="MF_00942"/>
    </source>
</evidence>
<evidence type="ECO:0000256" key="5">
    <source>
        <dbReference type="ARBA" id="ARBA00022801"/>
    </source>
</evidence>
<keyword evidence="8 12" id="KW-0238">DNA-binding</keyword>
<dbReference type="Pfam" id="PF00730">
    <property type="entry name" value="HhH-GPD"/>
    <property type="match status" value="1"/>
</dbReference>
<evidence type="ECO:0000256" key="11">
    <source>
        <dbReference type="ARBA" id="ARBA00023295"/>
    </source>
</evidence>
<comment type="catalytic activity">
    <reaction evidence="12">
        <text>2'-deoxyribonucleotide-(2'-deoxyribose 5'-phosphate)-2'-deoxyribonucleotide-DNA = a 3'-end 2'-deoxyribonucleotide-(2,3-dehydro-2,3-deoxyribose 5'-phosphate)-DNA + a 5'-end 5'-phospho-2'-deoxyribonucleoside-DNA + H(+)</text>
        <dbReference type="Rhea" id="RHEA:66592"/>
        <dbReference type="Rhea" id="RHEA-COMP:13180"/>
        <dbReference type="Rhea" id="RHEA-COMP:16897"/>
        <dbReference type="Rhea" id="RHEA-COMP:17067"/>
        <dbReference type="ChEBI" id="CHEBI:15378"/>
        <dbReference type="ChEBI" id="CHEBI:136412"/>
        <dbReference type="ChEBI" id="CHEBI:157695"/>
        <dbReference type="ChEBI" id="CHEBI:167181"/>
        <dbReference type="EC" id="4.2.99.18"/>
    </reaction>
</comment>
<dbReference type="EMBL" id="CP015518">
    <property type="protein sequence ID" value="APG24722.1"/>
    <property type="molecule type" value="Genomic_DNA"/>
</dbReference>
<feature type="binding site" evidence="12">
    <location>
        <position position="199"/>
    </location>
    <ligand>
        <name>[4Fe-4S] cluster</name>
        <dbReference type="ChEBI" id="CHEBI:49883"/>
    </ligand>
</feature>
<dbReference type="CDD" id="cd00056">
    <property type="entry name" value="ENDO3c"/>
    <property type="match status" value="1"/>
</dbReference>
<dbReference type="InterPro" id="IPR003265">
    <property type="entry name" value="HhH-GPD_domain"/>
</dbReference>
<dbReference type="EC" id="4.2.99.18" evidence="12"/>
<dbReference type="InterPro" id="IPR003651">
    <property type="entry name" value="Endonuclease3_FeS-loop_motif"/>
</dbReference>
<comment type="function">
    <text evidence="12">DNA repair enzyme that has both DNA N-glycosylase activity and AP-lyase activity. The DNA N-glycosylase activity releases various damaged pyrimidines from DNA by cleaving the N-glycosidic bond, leaving an AP (apurinic/apyrimidinic) site. The AP-lyase activity cleaves the phosphodiester bond 3' to the AP site by a beta-elimination, leaving a 3'-terminal unsaturated sugar and a product with a terminal 5'-phosphate.</text>
</comment>
<keyword evidence="3 12" id="KW-0479">Metal-binding</keyword>
<dbReference type="SUPFAM" id="SSF48150">
    <property type="entry name" value="DNA-glycosylase"/>
    <property type="match status" value="1"/>
</dbReference>
<feature type="binding site" evidence="12">
    <location>
        <position position="202"/>
    </location>
    <ligand>
        <name>[4Fe-4S] cluster</name>
        <dbReference type="ChEBI" id="CHEBI:49883"/>
    </ligand>
</feature>